<evidence type="ECO:0000313" key="2">
    <source>
        <dbReference type="Proteomes" id="UP001346149"/>
    </source>
</evidence>
<dbReference type="AlphaFoldDB" id="A0AAN7LFV8"/>
<reference evidence="1 2" key="1">
    <citation type="journal article" date="2023" name="Hortic Res">
        <title>Pangenome of water caltrop reveals structural variations and asymmetric subgenome divergence after allopolyploidization.</title>
        <authorList>
            <person name="Zhang X."/>
            <person name="Chen Y."/>
            <person name="Wang L."/>
            <person name="Yuan Y."/>
            <person name="Fang M."/>
            <person name="Shi L."/>
            <person name="Lu R."/>
            <person name="Comes H.P."/>
            <person name="Ma Y."/>
            <person name="Chen Y."/>
            <person name="Huang G."/>
            <person name="Zhou Y."/>
            <person name="Zheng Z."/>
            <person name="Qiu Y."/>
        </authorList>
    </citation>
    <scope>NUCLEOTIDE SEQUENCE [LARGE SCALE GENOMIC DNA]</scope>
    <source>
        <strain evidence="1">F231</strain>
    </source>
</reference>
<evidence type="ECO:0000313" key="1">
    <source>
        <dbReference type="EMBL" id="KAK4782228.1"/>
    </source>
</evidence>
<name>A0AAN7LFV8_TRANT</name>
<keyword evidence="2" id="KW-1185">Reference proteome</keyword>
<comment type="caution">
    <text evidence="1">The sequence shown here is derived from an EMBL/GenBank/DDBJ whole genome shotgun (WGS) entry which is preliminary data.</text>
</comment>
<organism evidence="1 2">
    <name type="scientific">Trapa natans</name>
    <name type="common">Water chestnut</name>
    <dbReference type="NCBI Taxonomy" id="22666"/>
    <lineage>
        <taxon>Eukaryota</taxon>
        <taxon>Viridiplantae</taxon>
        <taxon>Streptophyta</taxon>
        <taxon>Embryophyta</taxon>
        <taxon>Tracheophyta</taxon>
        <taxon>Spermatophyta</taxon>
        <taxon>Magnoliopsida</taxon>
        <taxon>eudicotyledons</taxon>
        <taxon>Gunneridae</taxon>
        <taxon>Pentapetalae</taxon>
        <taxon>rosids</taxon>
        <taxon>malvids</taxon>
        <taxon>Myrtales</taxon>
        <taxon>Lythraceae</taxon>
        <taxon>Trapa</taxon>
    </lineage>
</organism>
<protein>
    <submittedName>
        <fullName evidence="1">Uncharacterized protein</fullName>
    </submittedName>
</protein>
<dbReference type="EMBL" id="JAXQNO010000016">
    <property type="protein sequence ID" value="KAK4782228.1"/>
    <property type="molecule type" value="Genomic_DNA"/>
</dbReference>
<gene>
    <name evidence="1" type="ORF">SAY86_016330</name>
</gene>
<sequence length="58" mass="6353">MSLSVVSPSKGSVVAEIQKQLSDFFAQNSTPLTKEMDFNGHANRCPESFFGSLEELCL</sequence>
<accession>A0AAN7LFV8</accession>
<proteinExistence type="predicted"/>
<dbReference type="Proteomes" id="UP001346149">
    <property type="component" value="Unassembled WGS sequence"/>
</dbReference>